<evidence type="ECO:0000313" key="2">
    <source>
        <dbReference type="Proteomes" id="UP000708208"/>
    </source>
</evidence>
<sequence>KNVYCPSIFDFHKASGVLGYFVNFGKWARTMRRTSLVARLILKPSNPQEF</sequence>
<name>A0A8J2NFW5_9HEXA</name>
<proteinExistence type="predicted"/>
<feature type="non-terminal residue" evidence="1">
    <location>
        <position position="1"/>
    </location>
</feature>
<organism evidence="1 2">
    <name type="scientific">Allacma fusca</name>
    <dbReference type="NCBI Taxonomy" id="39272"/>
    <lineage>
        <taxon>Eukaryota</taxon>
        <taxon>Metazoa</taxon>
        <taxon>Ecdysozoa</taxon>
        <taxon>Arthropoda</taxon>
        <taxon>Hexapoda</taxon>
        <taxon>Collembola</taxon>
        <taxon>Symphypleona</taxon>
        <taxon>Sminthuridae</taxon>
        <taxon>Allacma</taxon>
    </lineage>
</organism>
<reference evidence="1" key="1">
    <citation type="submission" date="2021-06" db="EMBL/GenBank/DDBJ databases">
        <authorList>
            <person name="Hodson N. C."/>
            <person name="Mongue J. A."/>
            <person name="Jaron S. K."/>
        </authorList>
    </citation>
    <scope>NUCLEOTIDE SEQUENCE</scope>
</reference>
<dbReference type="EMBL" id="CAJVCH010000769">
    <property type="protein sequence ID" value="CAG7634083.1"/>
    <property type="molecule type" value="Genomic_DNA"/>
</dbReference>
<protein>
    <submittedName>
        <fullName evidence="1">Uncharacterized protein</fullName>
    </submittedName>
</protein>
<comment type="caution">
    <text evidence="1">The sequence shown here is derived from an EMBL/GenBank/DDBJ whole genome shotgun (WGS) entry which is preliminary data.</text>
</comment>
<gene>
    <name evidence="1" type="ORF">AFUS01_LOCUS196</name>
</gene>
<dbReference type="AlphaFoldDB" id="A0A8J2NFW5"/>
<keyword evidence="2" id="KW-1185">Reference proteome</keyword>
<dbReference type="Proteomes" id="UP000708208">
    <property type="component" value="Unassembled WGS sequence"/>
</dbReference>
<evidence type="ECO:0000313" key="1">
    <source>
        <dbReference type="EMBL" id="CAG7634083.1"/>
    </source>
</evidence>
<accession>A0A8J2NFW5</accession>